<keyword evidence="4" id="KW-0597">Phosphoprotein</keyword>
<keyword evidence="12" id="KW-0472">Membrane</keyword>
<evidence type="ECO:0000256" key="1">
    <source>
        <dbReference type="ARBA" id="ARBA00001913"/>
    </source>
</evidence>
<dbReference type="GO" id="GO:0016298">
    <property type="term" value="F:lipase activity"/>
    <property type="evidence" value="ECO:0007669"/>
    <property type="project" value="TreeGrafter"/>
</dbReference>
<feature type="domain" description="Fungal lipase-type" evidence="16">
    <location>
        <begin position="71"/>
        <end position="216"/>
    </location>
</feature>
<dbReference type="EMBL" id="JANBPY010003643">
    <property type="protein sequence ID" value="KAJ1950780.1"/>
    <property type="molecule type" value="Genomic_DNA"/>
</dbReference>
<dbReference type="PANTHER" id="PTHR45792:SF7">
    <property type="entry name" value="PUTATIVE (AFU_ORTHOLOGUE AFUA_6G02710)-RELATED"/>
    <property type="match status" value="1"/>
</dbReference>
<dbReference type="GO" id="GO:0046340">
    <property type="term" value="P:diacylglycerol catabolic process"/>
    <property type="evidence" value="ECO:0007669"/>
    <property type="project" value="TreeGrafter"/>
</dbReference>
<evidence type="ECO:0000256" key="3">
    <source>
        <dbReference type="ARBA" id="ARBA00022475"/>
    </source>
</evidence>
<dbReference type="GO" id="GO:0019369">
    <property type="term" value="P:arachidonate metabolic process"/>
    <property type="evidence" value="ECO:0007669"/>
    <property type="project" value="TreeGrafter"/>
</dbReference>
<evidence type="ECO:0000256" key="6">
    <source>
        <dbReference type="ARBA" id="ARBA00022723"/>
    </source>
</evidence>
<dbReference type="Proteomes" id="UP001150925">
    <property type="component" value="Unassembled WGS sequence"/>
</dbReference>
<feature type="compositionally biased region" description="Low complexity" evidence="15">
    <location>
        <begin position="280"/>
        <end position="298"/>
    </location>
</feature>
<accession>A0A9W8AP55</accession>
<gene>
    <name evidence="17" type="ORF">IWQ62_006512</name>
</gene>
<dbReference type="AlphaFoldDB" id="A0A9W8AP55"/>
<sequence length="467" mass="51454">MATYGWKGLYFFGKGGRGILVDSMASQSDLHCVKTYLGILEEDLLLHQFNPLALFQPGYFIAHDRFTDAIVLSIRGTMSTQDTLVDLVCEYQKWKGGLVHSGIKAAANWLMVEVVPKALAHAQRLGVRRLVIAGHSLGGSSAALLTMMLLEHAFSTSTVEITDPNASIPMGPGLNLQLHCYAYGPAPCVSRNLVQWYQDYISCFVYREDVVCRLSYGSMVGFKAMVTAAAELADALPQELLRARWQFPEDLVPWVTTCVDTLGNPPEIFDKNASPKVDQTSTPTLSTSTTSATLTPQQSHARLVQTVEATGRTLSETERKWLLRMRHLHEAQEKLMEQDNEIPKLVLPGKVYQFHPDTEWKKTPPERNRSLSWQSTHSPILTMLSCTDGGTSLEPTTLSLPTRDSPTLESSLPVDEASTPSTSSSMSVTKSVVSFALDNYATTDISHVVTSPLERALLAQTKHNAPD</sequence>
<dbReference type="InterPro" id="IPR002921">
    <property type="entry name" value="Fungal_lipase-type"/>
</dbReference>
<dbReference type="PANTHER" id="PTHR45792">
    <property type="entry name" value="DIACYLGLYCEROL LIPASE HOMOLOG-RELATED"/>
    <property type="match status" value="1"/>
</dbReference>
<reference evidence="17" key="1">
    <citation type="submission" date="2022-07" db="EMBL/GenBank/DDBJ databases">
        <title>Phylogenomic reconstructions and comparative analyses of Kickxellomycotina fungi.</title>
        <authorList>
            <person name="Reynolds N.K."/>
            <person name="Stajich J.E."/>
            <person name="Barry K."/>
            <person name="Grigoriev I.V."/>
            <person name="Crous P."/>
            <person name="Smith M.E."/>
        </authorList>
    </citation>
    <scope>NUCLEOTIDE SEQUENCE</scope>
    <source>
        <strain evidence="17">RSA 1196</strain>
    </source>
</reference>
<dbReference type="OrthoDB" id="438440at2759"/>
<keyword evidence="7" id="KW-0378">Hydrolase</keyword>
<protein>
    <recommendedName>
        <fullName evidence="14">sn-1-specific diacylglycerol lipase</fullName>
        <ecNumber evidence="14">3.1.1.116</ecNumber>
    </recommendedName>
</protein>
<keyword evidence="3" id="KW-1003">Cell membrane</keyword>
<evidence type="ECO:0000313" key="17">
    <source>
        <dbReference type="EMBL" id="KAJ1950780.1"/>
    </source>
</evidence>
<keyword evidence="6" id="KW-0479">Metal-binding</keyword>
<evidence type="ECO:0000256" key="11">
    <source>
        <dbReference type="ARBA" id="ARBA00023098"/>
    </source>
</evidence>
<keyword evidence="11" id="KW-0443">Lipid metabolism</keyword>
<keyword evidence="8" id="KW-0106">Calcium</keyword>
<evidence type="ECO:0000259" key="16">
    <source>
        <dbReference type="Pfam" id="PF01764"/>
    </source>
</evidence>
<evidence type="ECO:0000256" key="14">
    <source>
        <dbReference type="ARBA" id="ARBA00026104"/>
    </source>
</evidence>
<feature type="compositionally biased region" description="Low complexity" evidence="15">
    <location>
        <begin position="391"/>
        <end position="402"/>
    </location>
</feature>
<evidence type="ECO:0000256" key="8">
    <source>
        <dbReference type="ARBA" id="ARBA00022837"/>
    </source>
</evidence>
<evidence type="ECO:0000256" key="4">
    <source>
        <dbReference type="ARBA" id="ARBA00022553"/>
    </source>
</evidence>
<feature type="compositionally biased region" description="Low complexity" evidence="15">
    <location>
        <begin position="418"/>
        <end position="428"/>
    </location>
</feature>
<evidence type="ECO:0000313" key="18">
    <source>
        <dbReference type="Proteomes" id="UP001150925"/>
    </source>
</evidence>
<keyword evidence="18" id="KW-1185">Reference proteome</keyword>
<dbReference type="SUPFAM" id="SSF53474">
    <property type="entry name" value="alpha/beta-Hydrolases"/>
    <property type="match status" value="2"/>
</dbReference>
<evidence type="ECO:0000256" key="12">
    <source>
        <dbReference type="ARBA" id="ARBA00023136"/>
    </source>
</evidence>
<proteinExistence type="predicted"/>
<evidence type="ECO:0000256" key="5">
    <source>
        <dbReference type="ARBA" id="ARBA00022692"/>
    </source>
</evidence>
<dbReference type="EC" id="3.1.1.116" evidence="14"/>
<organism evidence="17 18">
    <name type="scientific">Dispira parvispora</name>
    <dbReference type="NCBI Taxonomy" id="1520584"/>
    <lineage>
        <taxon>Eukaryota</taxon>
        <taxon>Fungi</taxon>
        <taxon>Fungi incertae sedis</taxon>
        <taxon>Zoopagomycota</taxon>
        <taxon>Kickxellomycotina</taxon>
        <taxon>Dimargaritomycetes</taxon>
        <taxon>Dimargaritales</taxon>
        <taxon>Dimargaritaceae</taxon>
        <taxon>Dispira</taxon>
    </lineage>
</organism>
<dbReference type="GO" id="GO:0005886">
    <property type="term" value="C:plasma membrane"/>
    <property type="evidence" value="ECO:0007669"/>
    <property type="project" value="UniProtKB-SubCell"/>
</dbReference>
<evidence type="ECO:0000256" key="7">
    <source>
        <dbReference type="ARBA" id="ARBA00022801"/>
    </source>
</evidence>
<feature type="region of interest" description="Disordered" evidence="15">
    <location>
        <begin position="269"/>
        <end position="298"/>
    </location>
</feature>
<evidence type="ECO:0000256" key="9">
    <source>
        <dbReference type="ARBA" id="ARBA00022963"/>
    </source>
</evidence>
<comment type="subcellular location">
    <subcellularLocation>
        <location evidence="2">Cell membrane</location>
        <topology evidence="2">Multi-pass membrane protein</topology>
    </subcellularLocation>
</comment>
<comment type="cofactor">
    <cofactor evidence="1">
        <name>Ca(2+)</name>
        <dbReference type="ChEBI" id="CHEBI:29108"/>
    </cofactor>
</comment>
<dbReference type="CDD" id="cd00519">
    <property type="entry name" value="Lipase_3"/>
    <property type="match status" value="1"/>
</dbReference>
<name>A0A9W8AP55_9FUNG</name>
<comment type="caution">
    <text evidence="17">The sequence shown here is derived from an EMBL/GenBank/DDBJ whole genome shotgun (WGS) entry which is preliminary data.</text>
</comment>
<keyword evidence="10" id="KW-1133">Transmembrane helix</keyword>
<feature type="non-terminal residue" evidence="17">
    <location>
        <position position="467"/>
    </location>
</feature>
<comment type="catalytic activity">
    <reaction evidence="13">
        <text>a 1,2-diacyl-sn-glycerol + H2O = a 2-acylglycerol + a fatty acid + H(+)</text>
        <dbReference type="Rhea" id="RHEA:33275"/>
        <dbReference type="ChEBI" id="CHEBI:15377"/>
        <dbReference type="ChEBI" id="CHEBI:15378"/>
        <dbReference type="ChEBI" id="CHEBI:17389"/>
        <dbReference type="ChEBI" id="CHEBI:17815"/>
        <dbReference type="ChEBI" id="CHEBI:28868"/>
        <dbReference type="EC" id="3.1.1.116"/>
    </reaction>
    <physiologicalReaction direction="left-to-right" evidence="13">
        <dbReference type="Rhea" id="RHEA:33276"/>
    </physiologicalReaction>
</comment>
<keyword evidence="9" id="KW-0442">Lipid degradation</keyword>
<dbReference type="Pfam" id="PF01764">
    <property type="entry name" value="Lipase_3"/>
    <property type="match status" value="1"/>
</dbReference>
<dbReference type="InterPro" id="IPR029058">
    <property type="entry name" value="AB_hydrolase_fold"/>
</dbReference>
<feature type="region of interest" description="Disordered" evidence="15">
    <location>
        <begin position="391"/>
        <end position="428"/>
    </location>
</feature>
<evidence type="ECO:0000256" key="15">
    <source>
        <dbReference type="SAM" id="MobiDB-lite"/>
    </source>
</evidence>
<evidence type="ECO:0000256" key="13">
    <source>
        <dbReference type="ARBA" id="ARBA00024531"/>
    </source>
</evidence>
<dbReference type="GO" id="GO:0046872">
    <property type="term" value="F:metal ion binding"/>
    <property type="evidence" value="ECO:0007669"/>
    <property type="project" value="UniProtKB-KW"/>
</dbReference>
<evidence type="ECO:0000256" key="10">
    <source>
        <dbReference type="ARBA" id="ARBA00022989"/>
    </source>
</evidence>
<dbReference type="InterPro" id="IPR052214">
    <property type="entry name" value="DAG_Lipase-Related"/>
</dbReference>
<dbReference type="Gene3D" id="3.40.50.1820">
    <property type="entry name" value="alpha/beta hydrolase"/>
    <property type="match status" value="1"/>
</dbReference>
<keyword evidence="5" id="KW-0812">Transmembrane</keyword>
<evidence type="ECO:0000256" key="2">
    <source>
        <dbReference type="ARBA" id="ARBA00004651"/>
    </source>
</evidence>